<evidence type="ECO:0000313" key="2">
    <source>
        <dbReference type="EMBL" id="CAL1709634.1"/>
    </source>
</evidence>
<reference evidence="3" key="1">
    <citation type="submission" date="2024-04" db="EMBL/GenBank/DDBJ databases">
        <authorList>
            <person name="Shaw F."/>
            <person name="Minotto A."/>
        </authorList>
    </citation>
    <scope>NUCLEOTIDE SEQUENCE [LARGE SCALE GENOMIC DNA]</scope>
</reference>
<dbReference type="Gene3D" id="2.60.40.790">
    <property type="match status" value="1"/>
</dbReference>
<keyword evidence="3" id="KW-1185">Reference proteome</keyword>
<evidence type="ECO:0000313" key="3">
    <source>
        <dbReference type="Proteomes" id="UP001497453"/>
    </source>
</evidence>
<organism evidence="2 3">
    <name type="scientific">Somion occarium</name>
    <dbReference type="NCBI Taxonomy" id="3059160"/>
    <lineage>
        <taxon>Eukaryota</taxon>
        <taxon>Fungi</taxon>
        <taxon>Dikarya</taxon>
        <taxon>Basidiomycota</taxon>
        <taxon>Agaricomycotina</taxon>
        <taxon>Agaricomycetes</taxon>
        <taxon>Polyporales</taxon>
        <taxon>Cerrenaceae</taxon>
        <taxon>Somion</taxon>
    </lineage>
</organism>
<gene>
    <name evidence="2" type="ORF">GFSPODELE1_LOCUS7434</name>
</gene>
<name>A0ABP1DRQ6_9APHY</name>
<dbReference type="SUPFAM" id="SSF49764">
    <property type="entry name" value="HSP20-like chaperones"/>
    <property type="match status" value="1"/>
</dbReference>
<dbReference type="Proteomes" id="UP001497453">
    <property type="component" value="Chromosome 5"/>
</dbReference>
<dbReference type="CDD" id="cd06464">
    <property type="entry name" value="ACD_sHsps-like"/>
    <property type="match status" value="1"/>
</dbReference>
<dbReference type="InterPro" id="IPR008978">
    <property type="entry name" value="HSP20-like_chaperone"/>
</dbReference>
<evidence type="ECO:0000256" key="1">
    <source>
        <dbReference type="SAM" id="MobiDB-lite"/>
    </source>
</evidence>
<accession>A0ABP1DRQ6</accession>
<protein>
    <submittedName>
        <fullName evidence="2">Uncharacterized protein</fullName>
    </submittedName>
</protein>
<feature type="region of interest" description="Disordered" evidence="1">
    <location>
        <begin position="114"/>
        <end position="138"/>
    </location>
</feature>
<sequence length="244" mass="27264">MPTQPPNGNASASITKFRTHVRTDTEKITKLCDRILATRYLQLQKKRRALMAKPVARTYIPRMDICDDEHIPRVFAALELPGVRRESLTLQVINDYLLVEGDRATPLQAVLSTCSPSPVEGEGQSPTTDRDGVASAPPSIPHYSTRELAFGRFKREVALPKGITANQVTADLMEAVSFHGYLNDHACARCTICIRTRLIYHCMCCSAGHSPPIHVRLRVYSGVLQQARFGPRSYLRVYDDICNI</sequence>
<dbReference type="EMBL" id="OZ037948">
    <property type="protein sequence ID" value="CAL1709634.1"/>
    <property type="molecule type" value="Genomic_DNA"/>
</dbReference>
<proteinExistence type="predicted"/>